<dbReference type="GO" id="GO:0008658">
    <property type="term" value="F:penicillin binding"/>
    <property type="evidence" value="ECO:0007669"/>
    <property type="project" value="InterPro"/>
</dbReference>
<evidence type="ECO:0000256" key="1">
    <source>
        <dbReference type="ARBA" id="ARBA00022645"/>
    </source>
</evidence>
<dbReference type="InterPro" id="IPR023346">
    <property type="entry name" value="Lysozyme-like_dom_sf"/>
</dbReference>
<dbReference type="InterPro" id="IPR036950">
    <property type="entry name" value="PBP_transglycosylase"/>
</dbReference>
<evidence type="ECO:0000259" key="10">
    <source>
        <dbReference type="PROSITE" id="PS51178"/>
    </source>
</evidence>
<comment type="caution">
    <text evidence="11">The sequence shown here is derived from an EMBL/GenBank/DDBJ whole genome shotgun (WGS) entry which is preliminary data.</text>
</comment>
<keyword evidence="2" id="KW-0645">Protease</keyword>
<dbReference type="InterPro" id="IPR012338">
    <property type="entry name" value="Beta-lactam/transpept-like"/>
</dbReference>
<dbReference type="SUPFAM" id="SSF53955">
    <property type="entry name" value="Lysozyme-like"/>
    <property type="match status" value="1"/>
</dbReference>
<dbReference type="EMBL" id="JAAGWY010000003">
    <property type="protein sequence ID" value="NEN06898.1"/>
    <property type="molecule type" value="Genomic_DNA"/>
</dbReference>
<dbReference type="Gene3D" id="1.10.3810.10">
    <property type="entry name" value="Biosynthetic peptidoglycan transglycosylase-like"/>
    <property type="match status" value="1"/>
</dbReference>
<sequence length="852" mass="88887">MSAKNSPARGALPALGAFVGMSVVAGLLVTAAVTPAIAVTGMAANDSIGVFEGLPEYLSVGELAQPTTIYAKAGNGTNVPLATFYAQNRLPVKFDQISQSAKDAAIAGEDPRFYSHGGVDIQGTIRGALFTALKKDTQGGSSITQQYVKNVLLQKCEAKPVKTDADQKAYDACVENSTGVTPDRKLKEMKYAIGLEKKYTKDQILDGYLNIAGFGGSVYGIEAAARYYYGVTSKALTPSQAASLVAIVNQPTALKLDDPTSKTNGAANGYAANKERRDYILGKMFEYKKLTKAQYEEALKTKITPKITPSVRGCQTAGGSAYFCDYVQKIALNDPAFGATPEIRTSNFYRGGYKIYTSLDLDMQGAAEGSIRDYVPKTYDRANLGAAATGVQPGTGRVLYMAQNKDYSQDPEVLKSGANYTSINYNTDQAYGGSSGFQTGSTYKVFTLAAWLQAGHSLNETVNANPRTYDASTFKNSCDGPAGGSYHPTNDSAGEGGIMSAQTATTESVNTAYIAMAHQLDLCDIRHDAEAFDVHRADGATLKSLPSSVLGINEIAPLTMATAFAGIANKGVVCTPIAIDKIVDGSGKDVPAPKSKCTQAVDPQVAATMAYALTKVVQNGTAAGMNPTNVDMLAKTGTTENNEQIWLVASTTKMAGAYWVGNIDGHVSMRSIYPTHGTTPALARTAVMRAIMGASVAKFGGDPFPTPDQKLLQGVQVQVPDLSGRSPVEAKSIIEGLGLTYADGGPRDSVKPAGTVDSTDPGAGASVSKGTVITVYTSNGSLVALPNVVGKKVSDAQAALSGFSVQVKGGGNPDDIVKSMDPAAGTGVKPGSKVTLTVQQQPTAPPTGAPKP</sequence>
<dbReference type="Proteomes" id="UP000474967">
    <property type="component" value="Unassembled WGS sequence"/>
</dbReference>
<comment type="catalytic activity">
    <reaction evidence="8">
        <text>[GlcNAc-(1-&gt;4)-Mur2Ac(oyl-L-Ala-gamma-D-Glu-L-Lys-D-Ala-D-Ala)](n)-di-trans,octa-cis-undecaprenyl diphosphate + beta-D-GlcNAc-(1-&gt;4)-Mur2Ac(oyl-L-Ala-gamma-D-Glu-L-Lys-D-Ala-D-Ala)-di-trans,octa-cis-undecaprenyl diphosphate = [GlcNAc-(1-&gt;4)-Mur2Ac(oyl-L-Ala-gamma-D-Glu-L-Lys-D-Ala-D-Ala)](n+1)-di-trans,octa-cis-undecaprenyl diphosphate + di-trans,octa-cis-undecaprenyl diphosphate + H(+)</text>
        <dbReference type="Rhea" id="RHEA:23708"/>
        <dbReference type="Rhea" id="RHEA-COMP:9602"/>
        <dbReference type="Rhea" id="RHEA-COMP:9603"/>
        <dbReference type="ChEBI" id="CHEBI:15378"/>
        <dbReference type="ChEBI" id="CHEBI:58405"/>
        <dbReference type="ChEBI" id="CHEBI:60033"/>
        <dbReference type="ChEBI" id="CHEBI:78435"/>
        <dbReference type="EC" id="2.4.99.28"/>
    </reaction>
</comment>
<dbReference type="Gene3D" id="3.30.10.20">
    <property type="match status" value="2"/>
</dbReference>
<keyword evidence="6" id="KW-0511">Multifunctional enzyme</keyword>
<dbReference type="SMART" id="SM00740">
    <property type="entry name" value="PASTA"/>
    <property type="match status" value="2"/>
</dbReference>
<evidence type="ECO:0000256" key="2">
    <source>
        <dbReference type="ARBA" id="ARBA00022670"/>
    </source>
</evidence>
<dbReference type="GO" id="GO:0008955">
    <property type="term" value="F:peptidoglycan glycosyltransferase activity"/>
    <property type="evidence" value="ECO:0007669"/>
    <property type="project" value="UniProtKB-EC"/>
</dbReference>
<dbReference type="Gene3D" id="3.40.710.10">
    <property type="entry name" value="DD-peptidase/beta-lactamase superfamily"/>
    <property type="match status" value="1"/>
</dbReference>
<dbReference type="InterPro" id="IPR005543">
    <property type="entry name" value="PASTA_dom"/>
</dbReference>
<keyword evidence="4" id="KW-0808">Transferase</keyword>
<reference evidence="11 12" key="1">
    <citation type="journal article" date="2014" name="J. Microbiol.">
        <title>Diaminobutyricibacter tongyongensis gen. nov., sp. nov. and Homoserinibacter gongjuensis gen. nov., sp. nov. belong to the family Microbacteriaceae.</title>
        <authorList>
            <person name="Kim S.J."/>
            <person name="Ahn J.H."/>
            <person name="Weon H.Y."/>
            <person name="Hamada M."/>
            <person name="Suzuki K."/>
            <person name="Kwon S.W."/>
        </authorList>
    </citation>
    <scope>NUCLEOTIDE SEQUENCE [LARGE SCALE GENOMIC DNA]</scope>
    <source>
        <strain evidence="11 12">NBRC 108724</strain>
    </source>
</reference>
<evidence type="ECO:0000256" key="3">
    <source>
        <dbReference type="ARBA" id="ARBA00022676"/>
    </source>
</evidence>
<evidence type="ECO:0000256" key="8">
    <source>
        <dbReference type="ARBA" id="ARBA00049902"/>
    </source>
</evidence>
<accession>A0A6L9Y0W9</accession>
<dbReference type="PROSITE" id="PS51178">
    <property type="entry name" value="PASTA"/>
    <property type="match status" value="2"/>
</dbReference>
<keyword evidence="5" id="KW-0378">Hydrolase</keyword>
<feature type="compositionally biased region" description="Pro residues" evidence="9">
    <location>
        <begin position="843"/>
        <end position="852"/>
    </location>
</feature>
<proteinExistence type="predicted"/>
<keyword evidence="3" id="KW-0328">Glycosyltransferase</keyword>
<keyword evidence="12" id="KW-1185">Reference proteome</keyword>
<comment type="catalytic activity">
    <reaction evidence="7">
        <text>Preferential cleavage: (Ac)2-L-Lys-D-Ala-|-D-Ala. Also transpeptidation of peptidyl-alanyl moieties that are N-acyl substituents of D-alanine.</text>
        <dbReference type="EC" id="3.4.16.4"/>
    </reaction>
</comment>
<evidence type="ECO:0000256" key="6">
    <source>
        <dbReference type="ARBA" id="ARBA00023268"/>
    </source>
</evidence>
<dbReference type="PANTHER" id="PTHR32282">
    <property type="entry name" value="BINDING PROTEIN TRANSPEPTIDASE, PUTATIVE-RELATED"/>
    <property type="match status" value="1"/>
</dbReference>
<dbReference type="GO" id="GO:0006508">
    <property type="term" value="P:proteolysis"/>
    <property type="evidence" value="ECO:0007669"/>
    <property type="project" value="UniProtKB-KW"/>
</dbReference>
<protein>
    <submittedName>
        <fullName evidence="11">PASTA domain-containing protein</fullName>
    </submittedName>
</protein>
<dbReference type="GO" id="GO:0009252">
    <property type="term" value="P:peptidoglycan biosynthetic process"/>
    <property type="evidence" value="ECO:0007669"/>
    <property type="project" value="TreeGrafter"/>
</dbReference>
<evidence type="ECO:0000313" key="11">
    <source>
        <dbReference type="EMBL" id="NEN06898.1"/>
    </source>
</evidence>
<dbReference type="SUPFAM" id="SSF56601">
    <property type="entry name" value="beta-lactamase/transpeptidase-like"/>
    <property type="match status" value="1"/>
</dbReference>
<keyword evidence="1" id="KW-0121">Carboxypeptidase</keyword>
<feature type="domain" description="PASTA" evidence="10">
    <location>
        <begin position="714"/>
        <end position="779"/>
    </location>
</feature>
<dbReference type="RefSeq" id="WP_163290371.1">
    <property type="nucleotide sequence ID" value="NZ_JAAGWY010000003.1"/>
</dbReference>
<feature type="domain" description="PASTA" evidence="10">
    <location>
        <begin position="780"/>
        <end position="840"/>
    </location>
</feature>
<dbReference type="CDD" id="cd06577">
    <property type="entry name" value="PASTA_pknB"/>
    <property type="match status" value="2"/>
</dbReference>
<dbReference type="InterPro" id="IPR001460">
    <property type="entry name" value="PCN-bd_Tpept"/>
</dbReference>
<dbReference type="SUPFAM" id="SSF54184">
    <property type="entry name" value="Penicillin-binding protein 2x (pbp-2x), c-terminal domain"/>
    <property type="match status" value="1"/>
</dbReference>
<organism evidence="11 12">
    <name type="scientific">Leifsonia tongyongensis</name>
    <dbReference type="NCBI Taxonomy" id="1268043"/>
    <lineage>
        <taxon>Bacteria</taxon>
        <taxon>Bacillati</taxon>
        <taxon>Actinomycetota</taxon>
        <taxon>Actinomycetes</taxon>
        <taxon>Micrococcales</taxon>
        <taxon>Microbacteriaceae</taxon>
        <taxon>Leifsonia</taxon>
    </lineage>
</organism>
<dbReference type="Pfam" id="PF03793">
    <property type="entry name" value="PASTA"/>
    <property type="match status" value="2"/>
</dbReference>
<dbReference type="GO" id="GO:0009002">
    <property type="term" value="F:serine-type D-Ala-D-Ala carboxypeptidase activity"/>
    <property type="evidence" value="ECO:0007669"/>
    <property type="project" value="UniProtKB-EC"/>
</dbReference>
<evidence type="ECO:0000313" key="12">
    <source>
        <dbReference type="Proteomes" id="UP000474967"/>
    </source>
</evidence>
<evidence type="ECO:0000256" key="4">
    <source>
        <dbReference type="ARBA" id="ARBA00022679"/>
    </source>
</evidence>
<feature type="region of interest" description="Disordered" evidence="9">
    <location>
        <begin position="810"/>
        <end position="852"/>
    </location>
</feature>
<feature type="region of interest" description="Disordered" evidence="9">
    <location>
        <begin position="744"/>
        <end position="764"/>
    </location>
</feature>
<gene>
    <name evidence="11" type="ORF">G3T36_13615</name>
</gene>
<dbReference type="InterPro" id="IPR001264">
    <property type="entry name" value="Glyco_trans_51"/>
</dbReference>
<dbReference type="Pfam" id="PF00905">
    <property type="entry name" value="Transpeptidase"/>
    <property type="match status" value="1"/>
</dbReference>
<name>A0A6L9Y0W9_9MICO</name>
<dbReference type="InterPro" id="IPR050396">
    <property type="entry name" value="Glycosyltr_51/Transpeptidase"/>
</dbReference>
<dbReference type="GO" id="GO:0030288">
    <property type="term" value="C:outer membrane-bounded periplasmic space"/>
    <property type="evidence" value="ECO:0007669"/>
    <property type="project" value="TreeGrafter"/>
</dbReference>
<dbReference type="Pfam" id="PF00912">
    <property type="entry name" value="Transgly"/>
    <property type="match status" value="1"/>
</dbReference>
<evidence type="ECO:0000256" key="7">
    <source>
        <dbReference type="ARBA" id="ARBA00034000"/>
    </source>
</evidence>
<evidence type="ECO:0000256" key="9">
    <source>
        <dbReference type="SAM" id="MobiDB-lite"/>
    </source>
</evidence>
<dbReference type="AlphaFoldDB" id="A0A6L9Y0W9"/>
<dbReference type="PANTHER" id="PTHR32282:SF33">
    <property type="entry name" value="PEPTIDOGLYCAN GLYCOSYLTRANSFERASE"/>
    <property type="match status" value="1"/>
</dbReference>
<evidence type="ECO:0000256" key="5">
    <source>
        <dbReference type="ARBA" id="ARBA00022801"/>
    </source>
</evidence>